<dbReference type="GO" id="GO:0034440">
    <property type="term" value="P:lipid oxidation"/>
    <property type="evidence" value="ECO:0007669"/>
    <property type="project" value="InterPro"/>
</dbReference>
<keyword evidence="6" id="KW-0223">Dioxygenase</keyword>
<comment type="function">
    <text evidence="12">Plant lipoxygenase may be involved in a number of diverse aspects of plant physiology including growth and development, pest resistance, and senescence or responses to wounding.</text>
</comment>
<dbReference type="CDD" id="cd01751">
    <property type="entry name" value="PLAT_LH2"/>
    <property type="match status" value="1"/>
</dbReference>
<keyword evidence="8" id="KW-0408">Iron</keyword>
<dbReference type="Proteomes" id="UP000243459">
    <property type="component" value="Chromosome 3"/>
</dbReference>
<dbReference type="InterPro" id="IPR027433">
    <property type="entry name" value="Lipoxygenase_dom_3"/>
</dbReference>
<evidence type="ECO:0000256" key="6">
    <source>
        <dbReference type="ARBA" id="ARBA00022964"/>
    </source>
</evidence>
<dbReference type="PROSITE" id="PS00081">
    <property type="entry name" value="LIPOXYGENASE_2"/>
    <property type="match status" value="1"/>
</dbReference>
<evidence type="ECO:0000256" key="10">
    <source>
        <dbReference type="ARBA" id="ARBA00023160"/>
    </source>
</evidence>
<name>A0A5P1F8U7_ASPOF</name>
<keyword evidence="4 12" id="KW-0925">Oxylipin biosynthesis</keyword>
<feature type="domain" description="PLAT" evidence="14">
    <location>
        <begin position="56"/>
        <end position="184"/>
    </location>
</feature>
<evidence type="ECO:0000256" key="5">
    <source>
        <dbReference type="ARBA" id="ARBA00022832"/>
    </source>
</evidence>
<keyword evidence="7" id="KW-0560">Oxidoreductase</keyword>
<evidence type="ECO:0000256" key="11">
    <source>
        <dbReference type="PROSITE-ProRule" id="PRU00152"/>
    </source>
</evidence>
<dbReference type="Gramene" id="ONK74173">
    <property type="protein sequence ID" value="ONK74173"/>
    <property type="gene ID" value="A4U43_C03F3560"/>
</dbReference>
<protein>
    <recommendedName>
        <fullName evidence="12">Lipoxygenase</fullName>
        <ecNumber evidence="12">1.13.11.-</ecNumber>
    </recommendedName>
</protein>
<dbReference type="Gene3D" id="2.60.60.20">
    <property type="entry name" value="PLAT/LH2 domain"/>
    <property type="match status" value="1"/>
</dbReference>
<dbReference type="EMBL" id="CM007383">
    <property type="protein sequence ID" value="ONK74173.1"/>
    <property type="molecule type" value="Genomic_DNA"/>
</dbReference>
<accession>A0A5P1F8U7</accession>
<keyword evidence="2 12" id="KW-0444">Lipid biosynthesis</keyword>
<feature type="region of interest" description="Disordered" evidence="13">
    <location>
        <begin position="235"/>
        <end position="262"/>
    </location>
</feature>
<evidence type="ECO:0000256" key="3">
    <source>
        <dbReference type="ARBA" id="ARBA00022723"/>
    </source>
</evidence>
<dbReference type="InterPro" id="IPR020834">
    <property type="entry name" value="LipOase_CS"/>
</dbReference>
<feature type="region of interest" description="Disordered" evidence="13">
    <location>
        <begin position="397"/>
        <end position="432"/>
    </location>
</feature>
<evidence type="ECO:0000256" key="2">
    <source>
        <dbReference type="ARBA" id="ARBA00022516"/>
    </source>
</evidence>
<reference evidence="17" key="1">
    <citation type="journal article" date="2017" name="Nat. Commun.">
        <title>The asparagus genome sheds light on the origin and evolution of a young Y chromosome.</title>
        <authorList>
            <person name="Harkess A."/>
            <person name="Zhou J."/>
            <person name="Xu C."/>
            <person name="Bowers J.E."/>
            <person name="Van der Hulst R."/>
            <person name="Ayyampalayam S."/>
            <person name="Mercati F."/>
            <person name="Riccardi P."/>
            <person name="McKain M.R."/>
            <person name="Kakrana A."/>
            <person name="Tang H."/>
            <person name="Ray J."/>
            <person name="Groenendijk J."/>
            <person name="Arikit S."/>
            <person name="Mathioni S.M."/>
            <person name="Nakano M."/>
            <person name="Shan H."/>
            <person name="Telgmann-Rauber A."/>
            <person name="Kanno A."/>
            <person name="Yue Z."/>
            <person name="Chen H."/>
            <person name="Li W."/>
            <person name="Chen Y."/>
            <person name="Xu X."/>
            <person name="Zhang Y."/>
            <person name="Luo S."/>
            <person name="Chen H."/>
            <person name="Gao J."/>
            <person name="Mao Z."/>
            <person name="Pires J.C."/>
            <person name="Luo M."/>
            <person name="Kudrna D."/>
            <person name="Wing R.A."/>
            <person name="Meyers B.C."/>
            <person name="Yi K."/>
            <person name="Kong H."/>
            <person name="Lavrijsen P."/>
            <person name="Sunseri F."/>
            <person name="Falavigna A."/>
            <person name="Ye Y."/>
            <person name="Leebens-Mack J.H."/>
            <person name="Chen G."/>
        </authorList>
    </citation>
    <scope>NUCLEOTIDE SEQUENCE [LARGE SCALE GENOMIC DNA]</scope>
    <source>
        <strain evidence="17">cv. DH0086</strain>
    </source>
</reference>
<dbReference type="SUPFAM" id="SSF49723">
    <property type="entry name" value="Lipase/lipooxygenase domain (PLAT/LH2 domain)"/>
    <property type="match status" value="1"/>
</dbReference>
<comment type="caution">
    <text evidence="11">Lacks conserved residue(s) required for the propagation of feature annotation.</text>
</comment>
<comment type="pathway">
    <text evidence="12">Lipid metabolism; oxylipin biosynthesis.</text>
</comment>
<dbReference type="PRINTS" id="PR00087">
    <property type="entry name" value="LIPOXYGENASE"/>
</dbReference>
<evidence type="ECO:0000259" key="15">
    <source>
        <dbReference type="PROSITE" id="PS51393"/>
    </source>
</evidence>
<feature type="domain" description="Lipoxygenase" evidence="15">
    <location>
        <begin position="187"/>
        <end position="870"/>
    </location>
</feature>
<dbReference type="InterPro" id="IPR000907">
    <property type="entry name" value="LipOase"/>
</dbReference>
<dbReference type="AlphaFoldDB" id="A0A5P1F8U7"/>
<keyword evidence="3" id="KW-0479">Metal-binding</keyword>
<dbReference type="PROSITE" id="PS51393">
    <property type="entry name" value="LIPOXYGENASE_3"/>
    <property type="match status" value="1"/>
</dbReference>
<evidence type="ECO:0000256" key="12">
    <source>
        <dbReference type="RuleBase" id="RU003975"/>
    </source>
</evidence>
<dbReference type="InterPro" id="IPR001024">
    <property type="entry name" value="PLAT/LH2_dom"/>
</dbReference>
<evidence type="ECO:0000313" key="16">
    <source>
        <dbReference type="EMBL" id="ONK74173.1"/>
    </source>
</evidence>
<dbReference type="PRINTS" id="PR00468">
    <property type="entry name" value="PLTLPOXGNASE"/>
</dbReference>
<keyword evidence="5" id="KW-0276">Fatty acid metabolism</keyword>
<evidence type="ECO:0000256" key="9">
    <source>
        <dbReference type="ARBA" id="ARBA00023098"/>
    </source>
</evidence>
<evidence type="ECO:0000256" key="13">
    <source>
        <dbReference type="SAM" id="MobiDB-lite"/>
    </source>
</evidence>
<proteinExistence type="inferred from homology"/>
<dbReference type="Gene3D" id="1.20.245.10">
    <property type="entry name" value="Lipoxygenase-1, Domain 5"/>
    <property type="match status" value="1"/>
</dbReference>
<dbReference type="FunFam" id="1.20.245.10:FF:000002">
    <property type="entry name" value="Lipoxygenase"/>
    <property type="match status" value="1"/>
</dbReference>
<dbReference type="InterPro" id="IPR042057">
    <property type="entry name" value="Lipoxy_PLAT/LH2"/>
</dbReference>
<keyword evidence="10 12" id="KW-0275">Fatty acid biosynthesis</keyword>
<dbReference type="Pfam" id="PF00305">
    <property type="entry name" value="Lipoxygenase"/>
    <property type="match status" value="1"/>
</dbReference>
<dbReference type="GO" id="GO:0016702">
    <property type="term" value="F:oxidoreductase activity, acting on single donors with incorporation of molecular oxygen, incorporation of two atoms of oxygen"/>
    <property type="evidence" value="ECO:0007669"/>
    <property type="project" value="InterPro"/>
</dbReference>
<dbReference type="GO" id="GO:0046872">
    <property type="term" value="F:metal ion binding"/>
    <property type="evidence" value="ECO:0007669"/>
    <property type="project" value="UniProtKB-UniRule"/>
</dbReference>
<dbReference type="InterPro" id="IPR013819">
    <property type="entry name" value="LipOase_C"/>
</dbReference>
<feature type="compositionally biased region" description="Acidic residues" evidence="13">
    <location>
        <begin position="411"/>
        <end position="420"/>
    </location>
</feature>
<dbReference type="SMART" id="SM00308">
    <property type="entry name" value="LH2"/>
    <property type="match status" value="1"/>
</dbReference>
<dbReference type="Gene3D" id="3.10.450.60">
    <property type="match status" value="1"/>
</dbReference>
<organism evidence="16 17">
    <name type="scientific">Asparagus officinalis</name>
    <name type="common">Garden asparagus</name>
    <dbReference type="NCBI Taxonomy" id="4686"/>
    <lineage>
        <taxon>Eukaryota</taxon>
        <taxon>Viridiplantae</taxon>
        <taxon>Streptophyta</taxon>
        <taxon>Embryophyta</taxon>
        <taxon>Tracheophyta</taxon>
        <taxon>Spermatophyta</taxon>
        <taxon>Magnoliopsida</taxon>
        <taxon>Liliopsida</taxon>
        <taxon>Asparagales</taxon>
        <taxon>Asparagaceae</taxon>
        <taxon>Asparagoideae</taxon>
        <taxon>Asparagus</taxon>
    </lineage>
</organism>
<keyword evidence="17" id="KW-1185">Reference proteome</keyword>
<dbReference type="InterPro" id="IPR036392">
    <property type="entry name" value="PLAT/LH2_dom_sf"/>
</dbReference>
<dbReference type="OrthoDB" id="407298at2759"/>
<dbReference type="GO" id="GO:0006633">
    <property type="term" value="P:fatty acid biosynthetic process"/>
    <property type="evidence" value="ECO:0007669"/>
    <property type="project" value="UniProtKB-KW"/>
</dbReference>
<dbReference type="InterPro" id="IPR001246">
    <property type="entry name" value="LipOase_plant"/>
</dbReference>
<dbReference type="PROSITE" id="PS50095">
    <property type="entry name" value="PLAT"/>
    <property type="match status" value="1"/>
</dbReference>
<evidence type="ECO:0000256" key="7">
    <source>
        <dbReference type="ARBA" id="ARBA00023002"/>
    </source>
</evidence>
<evidence type="ECO:0000256" key="8">
    <source>
        <dbReference type="ARBA" id="ARBA00023004"/>
    </source>
</evidence>
<evidence type="ECO:0000259" key="14">
    <source>
        <dbReference type="PROSITE" id="PS50095"/>
    </source>
</evidence>
<sequence length="870" mass="100481">MKMFSNFYLLVHLLIFLLPPLFLYLSYYKRRSHYLSNKDGVKFKGTVVLMKKHVLDMTNIRASIVDRIYEVFGRRVSFQLVSATVGDPNDRDMGKVGEPAYIEGWITRIGSLYADEIQFTVNFNWDEKTLGLPGAVIVKNHHRYEFLLKRVTVEGIPGKGRMHFVCNSWVYPAYKYSYDRIFFANDTYLPSRTPKPLIPYREDELRVLRGNGAYGKLQEHDRVYDYDVYNDLGDPSKGEEYERPVLGGSRESPYPRRGRTGRPLTNGDYLPCDEYFGHLKYSDFIASKLKADKASSVKGKGEEEFGSFKDVMDLYKGSMEMPSFISKIIDWIPFETIKELLRTDGDQKLFAFPLPQVISKDDDKPALWSTDKEFARQMIAGLHPVLIRAAKEEEIREFNKQPERVSNQTEASDDEDENEDGWVIPPTKEKEEGDDNKRFFILDHSYLKEYQRKIYDLTTNKVYASKTLVYLEKDGTLSPRGIMLIDAVGEDEYVKRFYYPAEDGVNGALWRIAKAFVAVNDSGHHQLVSHWLYTHAAIEPFVIATNRQLSVMHPIYKLLSPHYRDTMNMNSLARQLLIHANGPVERNFFPGKFAMSLTSEIYKSWNLMDHALPTDLCKRGVAAMENNKTLRLLISDYPYAVDGLEIYCAIQNYVSSYSSLYYTTDISLQCDVELQTWWTELRELGHGDLKHETWWPNMQTLSSLTEVCTILIWLASAYHASLNFGQYAYAGFVPNRPTFIRHPMPDPKEYDEIENDPEGLLLKSITSKAQALTVMSVLEILSMHSSDEVYIGQREDKEWTSDRRAVEVFERFREELVRIEKRIEERNKDERLKNRIGEVGVAYTLLYPSTSDFRRVAGISGRGVPNSVSV</sequence>
<dbReference type="Pfam" id="PF01477">
    <property type="entry name" value="PLAT"/>
    <property type="match status" value="1"/>
</dbReference>
<evidence type="ECO:0000256" key="1">
    <source>
        <dbReference type="ARBA" id="ARBA00009419"/>
    </source>
</evidence>
<dbReference type="PANTHER" id="PTHR11771">
    <property type="entry name" value="LIPOXYGENASE"/>
    <property type="match status" value="1"/>
</dbReference>
<gene>
    <name evidence="16" type="ORF">A4U43_C03F3560</name>
</gene>
<dbReference type="InterPro" id="IPR036226">
    <property type="entry name" value="LipOase_C_sf"/>
</dbReference>
<comment type="similarity">
    <text evidence="1 12">Belongs to the lipoxygenase family.</text>
</comment>
<dbReference type="SUPFAM" id="SSF48484">
    <property type="entry name" value="Lipoxigenase"/>
    <property type="match status" value="1"/>
</dbReference>
<evidence type="ECO:0000313" key="17">
    <source>
        <dbReference type="Proteomes" id="UP000243459"/>
    </source>
</evidence>
<dbReference type="Gene3D" id="4.10.372.10">
    <property type="entry name" value="Lipoxygenase-1, Domain 3"/>
    <property type="match status" value="1"/>
</dbReference>
<evidence type="ECO:0000256" key="4">
    <source>
        <dbReference type="ARBA" id="ARBA00022767"/>
    </source>
</evidence>
<dbReference type="EC" id="1.13.11.-" evidence="12"/>
<dbReference type="Gene3D" id="4.10.375.10">
    <property type="entry name" value="Lipoxygenase-1, Domain 2"/>
    <property type="match status" value="1"/>
</dbReference>
<dbReference type="GO" id="GO:0031408">
    <property type="term" value="P:oxylipin biosynthetic process"/>
    <property type="evidence" value="ECO:0007669"/>
    <property type="project" value="UniProtKB-UniRule"/>
</dbReference>
<dbReference type="UniPathway" id="UPA00382"/>
<keyword evidence="9" id="KW-0443">Lipid metabolism</keyword>